<dbReference type="SUPFAM" id="SSF56300">
    <property type="entry name" value="Metallo-dependent phosphatases"/>
    <property type="match status" value="1"/>
</dbReference>
<name>A0A853DEZ4_9MICO</name>
<dbReference type="Pfam" id="PF09423">
    <property type="entry name" value="PhoD"/>
    <property type="match status" value="1"/>
</dbReference>
<dbReference type="Pfam" id="PF25077">
    <property type="entry name" value="DUF7800"/>
    <property type="match status" value="1"/>
</dbReference>
<reference evidence="3 4" key="1">
    <citation type="submission" date="2020-07" db="EMBL/GenBank/DDBJ databases">
        <title>Sequencing the genomes of 1000 actinobacteria strains.</title>
        <authorList>
            <person name="Klenk H.-P."/>
        </authorList>
    </citation>
    <scope>NUCLEOTIDE SEQUENCE [LARGE SCALE GENOMIC DNA]</scope>
    <source>
        <strain evidence="3 4">DSM 29531</strain>
    </source>
</reference>
<dbReference type="EMBL" id="JACCFW010000001">
    <property type="protein sequence ID" value="NYJ75247.1"/>
    <property type="molecule type" value="Genomic_DNA"/>
</dbReference>
<dbReference type="Proteomes" id="UP000571817">
    <property type="component" value="Unassembled WGS sequence"/>
</dbReference>
<proteinExistence type="predicted"/>
<evidence type="ECO:0000259" key="2">
    <source>
        <dbReference type="Pfam" id="PF25077"/>
    </source>
</evidence>
<dbReference type="InterPro" id="IPR038607">
    <property type="entry name" value="PhoD-like_sf"/>
</dbReference>
<sequence length="553" mass="62775">MPPPLVLGPLLRHVGETTATIWVETAAAGQVEVRSEDGHTTSVPTFAAHGHHYAIVLVEGLEPGSVQDYQVAVDGGVVWPVPGDPYPPCRIATLDRSRPSHFLYGSCRTSVPHDKEGTKSHGVDALRAYAVDMIRDPAHWPDFVLFLGDQLYADETSRAMREFIKRRRGLDDPPGPEVKDFVEYAELYRLAWSDPANRWLLSTLSSAMIFDDHDVRDDWNTSRAWHEEMNKLPWWRDRIKGALASYWIYQHAGNLAPDELRQDEIWRQIAAHDPAEGELDITEVIEAFADRVDREPETYRFSFTRDLGESRLVVIDSRNARVLEPGKRAMLDAKESRWFDEQLHGDTSHLFIGTSLPFFLPPAIHDLESIDETMAGGAWGGPRTARLGEKLREAVDLEHWAAFERSFAHVLQRVVEVARGQHGEAPATITFLSGDVHNSYITQVQHERYALSSRILQVVCSPIRNPLPRHVRMLQGTLANWTKRPMRRLARRLPQVRRPAYEWDLTHGPWFDNNMGGVEVLGDRLLLTWARGVVSDGQYDQPRLDRVSTVLIG</sequence>
<dbReference type="AlphaFoldDB" id="A0A853DEZ4"/>
<accession>A0A853DEZ4</accession>
<protein>
    <submittedName>
        <fullName evidence="3">Phosphodiesterase/alkaline phosphatase D-like protein</fullName>
    </submittedName>
</protein>
<dbReference type="PANTHER" id="PTHR37031">
    <property type="entry name" value="METALLOPHOSPHATASE BINDING DOMAIN PROTEIN"/>
    <property type="match status" value="1"/>
</dbReference>
<feature type="domain" description="PhoD-like phosphatase metallophosphatase" evidence="1">
    <location>
        <begin position="140"/>
        <end position="466"/>
    </location>
</feature>
<dbReference type="InterPro" id="IPR056702">
    <property type="entry name" value="DUF7800"/>
</dbReference>
<organism evidence="3 4">
    <name type="scientific">Allobranchiibius huperziae</name>
    <dbReference type="NCBI Taxonomy" id="1874116"/>
    <lineage>
        <taxon>Bacteria</taxon>
        <taxon>Bacillati</taxon>
        <taxon>Actinomycetota</taxon>
        <taxon>Actinomycetes</taxon>
        <taxon>Micrococcales</taxon>
        <taxon>Dermacoccaceae</taxon>
        <taxon>Allobranchiibius</taxon>
    </lineage>
</organism>
<gene>
    <name evidence="3" type="ORF">HNR15_002210</name>
</gene>
<dbReference type="PANTHER" id="PTHR37031:SF2">
    <property type="entry name" value="PHOD-LIKE PHOSPHATASE METALLOPHOSPHATASE DOMAIN-CONTAINING PROTEIN"/>
    <property type="match status" value="1"/>
</dbReference>
<evidence type="ECO:0000313" key="4">
    <source>
        <dbReference type="Proteomes" id="UP000571817"/>
    </source>
</evidence>
<dbReference type="Gene3D" id="3.60.21.70">
    <property type="entry name" value="PhoD-like phosphatase"/>
    <property type="match status" value="1"/>
</dbReference>
<dbReference type="InterPro" id="IPR029052">
    <property type="entry name" value="Metallo-depent_PP-like"/>
</dbReference>
<comment type="caution">
    <text evidence="3">The sequence shown here is derived from an EMBL/GenBank/DDBJ whole genome shotgun (WGS) entry which is preliminary data.</text>
</comment>
<dbReference type="CDD" id="cd07389">
    <property type="entry name" value="MPP_PhoD"/>
    <property type="match status" value="1"/>
</dbReference>
<evidence type="ECO:0000259" key="1">
    <source>
        <dbReference type="Pfam" id="PF09423"/>
    </source>
</evidence>
<keyword evidence="4" id="KW-1185">Reference proteome</keyword>
<dbReference type="InterPro" id="IPR018946">
    <property type="entry name" value="PhoD-like_MPP"/>
</dbReference>
<feature type="domain" description="DUF7800" evidence="2">
    <location>
        <begin position="4"/>
        <end position="91"/>
    </location>
</feature>
<dbReference type="RefSeq" id="WP_179481760.1">
    <property type="nucleotide sequence ID" value="NZ_JACCFW010000001.1"/>
</dbReference>
<evidence type="ECO:0000313" key="3">
    <source>
        <dbReference type="EMBL" id="NYJ75247.1"/>
    </source>
</evidence>